<feature type="non-terminal residue" evidence="1">
    <location>
        <position position="1"/>
    </location>
</feature>
<name>A0A7J6TNJ9_PEROL</name>
<protein>
    <submittedName>
        <fullName evidence="1">Uncharacterized protein</fullName>
    </submittedName>
</protein>
<sequence length="65" mass="6667">QQGGRRATAFRGGPRASVLMRSAGARRGSLLGSEAEEMMASVSLAQLKARVDAATLHPVGDIASS</sequence>
<evidence type="ECO:0000313" key="2">
    <source>
        <dbReference type="Proteomes" id="UP000553632"/>
    </source>
</evidence>
<accession>A0A7J6TNJ9</accession>
<dbReference type="EMBL" id="JABANO010009433">
    <property type="protein sequence ID" value="KAF4746843.1"/>
    <property type="molecule type" value="Genomic_DNA"/>
</dbReference>
<gene>
    <name evidence="1" type="ORF">FOZ63_031355</name>
</gene>
<organism evidence="1 2">
    <name type="scientific">Perkinsus olseni</name>
    <name type="common">Perkinsus atlanticus</name>
    <dbReference type="NCBI Taxonomy" id="32597"/>
    <lineage>
        <taxon>Eukaryota</taxon>
        <taxon>Sar</taxon>
        <taxon>Alveolata</taxon>
        <taxon>Perkinsozoa</taxon>
        <taxon>Perkinsea</taxon>
        <taxon>Perkinsida</taxon>
        <taxon>Perkinsidae</taxon>
        <taxon>Perkinsus</taxon>
    </lineage>
</organism>
<evidence type="ECO:0000313" key="1">
    <source>
        <dbReference type="EMBL" id="KAF4746843.1"/>
    </source>
</evidence>
<comment type="caution">
    <text evidence="1">The sequence shown here is derived from an EMBL/GenBank/DDBJ whole genome shotgun (WGS) entry which is preliminary data.</text>
</comment>
<feature type="non-terminal residue" evidence="1">
    <location>
        <position position="65"/>
    </location>
</feature>
<proteinExistence type="predicted"/>
<reference evidence="1 2" key="1">
    <citation type="submission" date="2020-04" db="EMBL/GenBank/DDBJ databases">
        <title>Perkinsus olseni comparative genomics.</title>
        <authorList>
            <person name="Bogema D.R."/>
        </authorList>
    </citation>
    <scope>NUCLEOTIDE SEQUENCE [LARGE SCALE GENOMIC DNA]</scope>
    <source>
        <strain evidence="1 2">ATCC PRA-207</strain>
    </source>
</reference>
<keyword evidence="2" id="KW-1185">Reference proteome</keyword>
<dbReference type="Proteomes" id="UP000553632">
    <property type="component" value="Unassembled WGS sequence"/>
</dbReference>
<dbReference type="AlphaFoldDB" id="A0A7J6TNJ9"/>